<evidence type="ECO:0000256" key="1">
    <source>
        <dbReference type="PROSITE-ProRule" id="PRU00175"/>
    </source>
</evidence>
<keyword evidence="5" id="KW-1185">Reference proteome</keyword>
<dbReference type="GO" id="GO:0061630">
    <property type="term" value="F:ubiquitin protein ligase activity"/>
    <property type="evidence" value="ECO:0007669"/>
    <property type="project" value="InterPro"/>
</dbReference>
<evidence type="ECO:0000313" key="4">
    <source>
        <dbReference type="EMBL" id="KAF1843703.1"/>
    </source>
</evidence>
<evidence type="ECO:0000259" key="3">
    <source>
        <dbReference type="PROSITE" id="PS50089"/>
    </source>
</evidence>
<proteinExistence type="predicted"/>
<dbReference type="Proteomes" id="UP000800039">
    <property type="component" value="Unassembled WGS sequence"/>
</dbReference>
<dbReference type="InterPro" id="IPR001841">
    <property type="entry name" value="Znf_RING"/>
</dbReference>
<keyword evidence="1" id="KW-0863">Zinc-finger</keyword>
<evidence type="ECO:0000313" key="5">
    <source>
        <dbReference type="Proteomes" id="UP000800039"/>
    </source>
</evidence>
<sequence>KKLQTKRRLIEGDCSVCREGLELGVKELTFCSMTCGNNFHHDCIERWKEQPPDREALRCPVCREKWESERTTISVHRFKDFNSVAFEIYVEWLYHGQICVEPSQSGKPKFHHLVEAYLLGVQIQDNHFCKAVLHGSIEIFRDHHCIPCPQTIAYAYEKTCDQSPLRKLLVRIYVIAARQQWFHGKEYLAVFMHDLALALLKESPRKKEWDAELVKREFCADEGYDKDMVARDSNEQRESAVVATQAED</sequence>
<feature type="non-terminal residue" evidence="4">
    <location>
        <position position="1"/>
    </location>
</feature>
<dbReference type="GeneID" id="63846384"/>
<dbReference type="PROSITE" id="PS50089">
    <property type="entry name" value="ZF_RING_2"/>
    <property type="match status" value="1"/>
</dbReference>
<dbReference type="GO" id="GO:0008270">
    <property type="term" value="F:zinc ion binding"/>
    <property type="evidence" value="ECO:0007669"/>
    <property type="project" value="UniProtKB-KW"/>
</dbReference>
<name>A0A9P4GD40_9PLEO</name>
<dbReference type="RefSeq" id="XP_040786266.1">
    <property type="nucleotide sequence ID" value="XM_040929132.1"/>
</dbReference>
<dbReference type="AlphaFoldDB" id="A0A9P4GD40"/>
<dbReference type="OrthoDB" id="8062037at2759"/>
<dbReference type="InterPro" id="IPR013083">
    <property type="entry name" value="Znf_RING/FYVE/PHD"/>
</dbReference>
<keyword evidence="1" id="KW-0862">Zinc</keyword>
<accession>A0A9P4GD40</accession>
<organism evidence="4 5">
    <name type="scientific">Cucurbitaria berberidis CBS 394.84</name>
    <dbReference type="NCBI Taxonomy" id="1168544"/>
    <lineage>
        <taxon>Eukaryota</taxon>
        <taxon>Fungi</taxon>
        <taxon>Dikarya</taxon>
        <taxon>Ascomycota</taxon>
        <taxon>Pezizomycotina</taxon>
        <taxon>Dothideomycetes</taxon>
        <taxon>Pleosporomycetidae</taxon>
        <taxon>Pleosporales</taxon>
        <taxon>Pleosporineae</taxon>
        <taxon>Cucurbitariaceae</taxon>
        <taxon>Cucurbitaria</taxon>
    </lineage>
</organism>
<dbReference type="InterPro" id="IPR039903">
    <property type="entry name" value="Zswim2"/>
</dbReference>
<dbReference type="Pfam" id="PF13639">
    <property type="entry name" value="zf-RING_2"/>
    <property type="match status" value="1"/>
</dbReference>
<feature type="compositionally biased region" description="Basic and acidic residues" evidence="2">
    <location>
        <begin position="229"/>
        <end position="238"/>
    </location>
</feature>
<gene>
    <name evidence="4" type="ORF">K460DRAFT_289584</name>
</gene>
<feature type="region of interest" description="Disordered" evidence="2">
    <location>
        <begin position="229"/>
        <end position="248"/>
    </location>
</feature>
<dbReference type="SMART" id="SM00184">
    <property type="entry name" value="RING"/>
    <property type="match status" value="1"/>
</dbReference>
<dbReference type="SUPFAM" id="SSF57850">
    <property type="entry name" value="RING/U-box"/>
    <property type="match status" value="1"/>
</dbReference>
<feature type="domain" description="RING-type" evidence="3">
    <location>
        <begin position="14"/>
        <end position="63"/>
    </location>
</feature>
<keyword evidence="1" id="KW-0479">Metal-binding</keyword>
<dbReference type="PANTHER" id="PTHR21540:SF0">
    <property type="entry name" value="PHD FAMILY PROTEIN"/>
    <property type="match status" value="1"/>
</dbReference>
<protein>
    <recommendedName>
        <fullName evidence="3">RING-type domain-containing protein</fullName>
    </recommendedName>
</protein>
<evidence type="ECO:0000256" key="2">
    <source>
        <dbReference type="SAM" id="MobiDB-lite"/>
    </source>
</evidence>
<reference evidence="4" key="1">
    <citation type="submission" date="2020-01" db="EMBL/GenBank/DDBJ databases">
        <authorList>
            <consortium name="DOE Joint Genome Institute"/>
            <person name="Haridas S."/>
            <person name="Albert R."/>
            <person name="Binder M."/>
            <person name="Bloem J."/>
            <person name="Labutti K."/>
            <person name="Salamov A."/>
            <person name="Andreopoulos B."/>
            <person name="Baker S.E."/>
            <person name="Barry K."/>
            <person name="Bills G."/>
            <person name="Bluhm B.H."/>
            <person name="Cannon C."/>
            <person name="Castanera R."/>
            <person name="Culley D.E."/>
            <person name="Daum C."/>
            <person name="Ezra D."/>
            <person name="Gonzalez J.B."/>
            <person name="Henrissat B."/>
            <person name="Kuo A."/>
            <person name="Liang C."/>
            <person name="Lipzen A."/>
            <person name="Lutzoni F."/>
            <person name="Magnuson J."/>
            <person name="Mondo S."/>
            <person name="Nolan M."/>
            <person name="Ohm R."/>
            <person name="Pangilinan J."/>
            <person name="Park H.-J."/>
            <person name="Ramirez L."/>
            <person name="Alfaro M."/>
            <person name="Sun H."/>
            <person name="Tritt A."/>
            <person name="Yoshinaga Y."/>
            <person name="Zwiers L.-H."/>
            <person name="Turgeon B.G."/>
            <person name="Goodwin S.B."/>
            <person name="Spatafora J.W."/>
            <person name="Crous P.W."/>
            <person name="Grigoriev I.V."/>
        </authorList>
    </citation>
    <scope>NUCLEOTIDE SEQUENCE</scope>
    <source>
        <strain evidence="4">CBS 394.84</strain>
    </source>
</reference>
<dbReference type="EMBL" id="ML976617">
    <property type="protein sequence ID" value="KAF1843703.1"/>
    <property type="molecule type" value="Genomic_DNA"/>
</dbReference>
<comment type="caution">
    <text evidence="4">The sequence shown here is derived from an EMBL/GenBank/DDBJ whole genome shotgun (WGS) entry which is preliminary data.</text>
</comment>
<dbReference type="PANTHER" id="PTHR21540">
    <property type="entry name" value="RING FINGER AND SWIM DOMAIN-CONTAINING PROTEIN 2"/>
    <property type="match status" value="1"/>
</dbReference>
<dbReference type="Gene3D" id="3.30.40.10">
    <property type="entry name" value="Zinc/RING finger domain, C3HC4 (zinc finger)"/>
    <property type="match status" value="1"/>
</dbReference>